<dbReference type="InterPro" id="IPR015720">
    <property type="entry name" value="Emp24-like"/>
</dbReference>
<dbReference type="SMART" id="SM01190">
    <property type="entry name" value="EMP24_GP25L"/>
    <property type="match status" value="1"/>
</dbReference>
<dbReference type="EMBL" id="NDIQ01000021">
    <property type="protein sequence ID" value="PRT54950.1"/>
    <property type="molecule type" value="Genomic_DNA"/>
</dbReference>
<evidence type="ECO:0000256" key="6">
    <source>
        <dbReference type="ARBA" id="ARBA00023136"/>
    </source>
</evidence>
<reference evidence="10 11" key="1">
    <citation type="submission" date="2017-04" db="EMBL/GenBank/DDBJ databases">
        <title>Genome sequencing of [Candida] sorbophila.</title>
        <authorList>
            <person name="Ahn J.O."/>
        </authorList>
    </citation>
    <scope>NUCLEOTIDE SEQUENCE [LARGE SCALE GENOMIC DNA]</scope>
    <source>
        <strain evidence="10 11">DS02</strain>
    </source>
</reference>
<comment type="similarity">
    <text evidence="2">Belongs to the EMP24/GP25L family.</text>
</comment>
<dbReference type="RefSeq" id="XP_024664895.1">
    <property type="nucleotide sequence ID" value="XM_024809127.1"/>
</dbReference>
<evidence type="ECO:0000313" key="11">
    <source>
        <dbReference type="Proteomes" id="UP000238350"/>
    </source>
</evidence>
<keyword evidence="3 7" id="KW-0812">Transmembrane</keyword>
<feature type="domain" description="GOLD" evidence="9">
    <location>
        <begin position="19"/>
        <end position="204"/>
    </location>
</feature>
<evidence type="ECO:0000256" key="4">
    <source>
        <dbReference type="ARBA" id="ARBA00022729"/>
    </source>
</evidence>
<proteinExistence type="inferred from homology"/>
<keyword evidence="4 8" id="KW-0732">Signal</keyword>
<dbReference type="STRING" id="45607.A0A2T0FIY6"/>
<dbReference type="GeneID" id="36516318"/>
<gene>
    <name evidence="10" type="ORF">B9G98_02570</name>
</gene>
<organism evidence="10 11">
    <name type="scientific">Wickerhamiella sorbophila</name>
    <dbReference type="NCBI Taxonomy" id="45607"/>
    <lineage>
        <taxon>Eukaryota</taxon>
        <taxon>Fungi</taxon>
        <taxon>Dikarya</taxon>
        <taxon>Ascomycota</taxon>
        <taxon>Saccharomycotina</taxon>
        <taxon>Dipodascomycetes</taxon>
        <taxon>Dipodascales</taxon>
        <taxon>Trichomonascaceae</taxon>
        <taxon>Wickerhamiella</taxon>
    </lineage>
</organism>
<sequence>MYAIQVLLTLFTLLQAVTALKLKVEANGEARCIRDFVSKDTLVVVNARSDGFQGDGQRLSVVVKDIKGNTYGFRENMGDVFRVAFTPSFDTSFDICFTNNKQAGRGGQLSRQIDLDVDIGANARDWAAVQASEKLKPVELDLRRIDEVAEEIQKELAYLLLREERLRDTNESTNRRVKNFFVLIILAFVGLGAWQIQYLRAYFRSKHII</sequence>
<dbReference type="Pfam" id="PF01105">
    <property type="entry name" value="EMP24_GP25L"/>
    <property type="match status" value="1"/>
</dbReference>
<accession>A0A2T0FIY6</accession>
<evidence type="ECO:0000313" key="10">
    <source>
        <dbReference type="EMBL" id="PRT54950.1"/>
    </source>
</evidence>
<dbReference type="Proteomes" id="UP000238350">
    <property type="component" value="Unassembled WGS sequence"/>
</dbReference>
<protein>
    <submittedName>
        <fullName evidence="10">Endoplasmic reticulum vesicle protein 25</fullName>
    </submittedName>
</protein>
<dbReference type="PANTHER" id="PTHR22811">
    <property type="entry name" value="TRANSMEMBRANE EMP24 DOMAIN-CONTAINING PROTEIN"/>
    <property type="match status" value="1"/>
</dbReference>
<evidence type="ECO:0000259" key="9">
    <source>
        <dbReference type="SMART" id="SM01190"/>
    </source>
</evidence>
<evidence type="ECO:0000256" key="8">
    <source>
        <dbReference type="SAM" id="SignalP"/>
    </source>
</evidence>
<keyword evidence="5 7" id="KW-1133">Transmembrane helix</keyword>
<dbReference type="InterPro" id="IPR009038">
    <property type="entry name" value="GOLD_dom"/>
</dbReference>
<dbReference type="AlphaFoldDB" id="A0A2T0FIY6"/>
<evidence type="ECO:0000256" key="5">
    <source>
        <dbReference type="ARBA" id="ARBA00022989"/>
    </source>
</evidence>
<dbReference type="OrthoDB" id="759142at2759"/>
<comment type="caution">
    <text evidence="10">The sequence shown here is derived from an EMBL/GenBank/DDBJ whole genome shotgun (WGS) entry which is preliminary data.</text>
</comment>
<keyword evidence="11" id="KW-1185">Reference proteome</keyword>
<feature type="chain" id="PRO_5015616225" evidence="8">
    <location>
        <begin position="20"/>
        <end position="209"/>
    </location>
</feature>
<evidence type="ECO:0000256" key="1">
    <source>
        <dbReference type="ARBA" id="ARBA00004479"/>
    </source>
</evidence>
<evidence type="ECO:0000256" key="7">
    <source>
        <dbReference type="SAM" id="Phobius"/>
    </source>
</evidence>
<evidence type="ECO:0000256" key="2">
    <source>
        <dbReference type="ARBA" id="ARBA00007104"/>
    </source>
</evidence>
<comment type="subcellular location">
    <subcellularLocation>
        <location evidence="1">Membrane</location>
        <topology evidence="1">Single-pass type I membrane protein</topology>
    </subcellularLocation>
</comment>
<feature type="transmembrane region" description="Helical" evidence="7">
    <location>
        <begin position="180"/>
        <end position="199"/>
    </location>
</feature>
<keyword evidence="6 7" id="KW-0472">Membrane</keyword>
<evidence type="ECO:0000256" key="3">
    <source>
        <dbReference type="ARBA" id="ARBA00022692"/>
    </source>
</evidence>
<name>A0A2T0FIY6_9ASCO</name>
<feature type="signal peptide" evidence="8">
    <location>
        <begin position="1"/>
        <end position="19"/>
    </location>
</feature>
<dbReference type="GO" id="GO:0016020">
    <property type="term" value="C:membrane"/>
    <property type="evidence" value="ECO:0007669"/>
    <property type="project" value="UniProtKB-SubCell"/>
</dbReference>